<organism evidence="8 9">
    <name type="scientific">Cerrena zonata</name>
    <dbReference type="NCBI Taxonomy" id="2478898"/>
    <lineage>
        <taxon>Eukaryota</taxon>
        <taxon>Fungi</taxon>
        <taxon>Dikarya</taxon>
        <taxon>Basidiomycota</taxon>
        <taxon>Agaricomycotina</taxon>
        <taxon>Agaricomycetes</taxon>
        <taxon>Polyporales</taxon>
        <taxon>Cerrenaceae</taxon>
        <taxon>Cerrena</taxon>
    </lineage>
</organism>
<comment type="similarity">
    <text evidence="2">Belongs to the UPF0057 (PMP3) family.</text>
</comment>
<feature type="region of interest" description="Disordered" evidence="6">
    <location>
        <begin position="114"/>
        <end position="271"/>
    </location>
</feature>
<keyword evidence="4 7" id="KW-1133">Transmembrane helix</keyword>
<dbReference type="AlphaFoldDB" id="A0AAW0GJX4"/>
<evidence type="ECO:0000313" key="9">
    <source>
        <dbReference type="Proteomes" id="UP001385951"/>
    </source>
</evidence>
<keyword evidence="5 7" id="KW-0472">Membrane</keyword>
<evidence type="ECO:0000256" key="3">
    <source>
        <dbReference type="ARBA" id="ARBA00022692"/>
    </source>
</evidence>
<dbReference type="GO" id="GO:0016020">
    <property type="term" value="C:membrane"/>
    <property type="evidence" value="ECO:0007669"/>
    <property type="project" value="UniProtKB-SubCell"/>
</dbReference>
<feature type="compositionally biased region" description="Basic residues" evidence="6">
    <location>
        <begin position="227"/>
        <end position="237"/>
    </location>
</feature>
<keyword evidence="3 7" id="KW-0812">Transmembrane</keyword>
<comment type="subcellular location">
    <subcellularLocation>
        <location evidence="1">Membrane</location>
    </subcellularLocation>
</comment>
<dbReference type="Proteomes" id="UP001385951">
    <property type="component" value="Unassembled WGS sequence"/>
</dbReference>
<gene>
    <name evidence="8" type="ORF">QCA50_003283</name>
</gene>
<evidence type="ECO:0000313" key="8">
    <source>
        <dbReference type="EMBL" id="KAK7693711.1"/>
    </source>
</evidence>
<feature type="compositionally biased region" description="Polar residues" evidence="6">
    <location>
        <begin position="159"/>
        <end position="175"/>
    </location>
</feature>
<evidence type="ECO:0000256" key="5">
    <source>
        <dbReference type="ARBA" id="ARBA00023136"/>
    </source>
</evidence>
<comment type="caution">
    <text evidence="8">The sequence shown here is derived from an EMBL/GenBank/DDBJ whole genome shotgun (WGS) entry which is preliminary data.</text>
</comment>
<feature type="transmembrane region" description="Helical" evidence="7">
    <location>
        <begin position="20"/>
        <end position="40"/>
    </location>
</feature>
<dbReference type="PANTHER" id="PTHR21659:SF112">
    <property type="entry name" value="PROTEIN SNA2-RELATED"/>
    <property type="match status" value="1"/>
</dbReference>
<evidence type="ECO:0000256" key="2">
    <source>
        <dbReference type="ARBA" id="ARBA00009530"/>
    </source>
</evidence>
<dbReference type="EMBL" id="JASBNA010000003">
    <property type="protein sequence ID" value="KAK7693711.1"/>
    <property type="molecule type" value="Genomic_DNA"/>
</dbReference>
<feature type="compositionally biased region" description="Basic residues" evidence="6">
    <location>
        <begin position="190"/>
        <end position="216"/>
    </location>
</feature>
<reference evidence="8 9" key="1">
    <citation type="submission" date="2022-09" db="EMBL/GenBank/DDBJ databases">
        <authorList>
            <person name="Palmer J.M."/>
        </authorList>
    </citation>
    <scope>NUCLEOTIDE SEQUENCE [LARGE SCALE GENOMIC DNA]</scope>
    <source>
        <strain evidence="8 9">DSM 7382</strain>
    </source>
</reference>
<evidence type="ECO:0000256" key="7">
    <source>
        <dbReference type="SAM" id="Phobius"/>
    </source>
</evidence>
<dbReference type="InterPro" id="IPR000612">
    <property type="entry name" value="PMP3"/>
</dbReference>
<protein>
    <submittedName>
        <fullName evidence="8">Uncharacterized protein</fullName>
    </submittedName>
</protein>
<dbReference type="PANTHER" id="PTHR21659">
    <property type="entry name" value="HYDROPHOBIC PROTEIN RCI2 LOW TEMPERATURE AND SALT RESPONSIVE PROTEIN LTI6 -RELATED"/>
    <property type="match status" value="1"/>
</dbReference>
<name>A0AAW0GJX4_9APHY</name>
<proteinExistence type="inferred from homology"/>
<evidence type="ECO:0000256" key="1">
    <source>
        <dbReference type="ARBA" id="ARBA00004370"/>
    </source>
</evidence>
<evidence type="ECO:0000256" key="4">
    <source>
        <dbReference type="ARBA" id="ARBA00022989"/>
    </source>
</evidence>
<dbReference type="Pfam" id="PF01679">
    <property type="entry name" value="Pmp3"/>
    <property type="match status" value="1"/>
</dbReference>
<evidence type="ECO:0000256" key="6">
    <source>
        <dbReference type="SAM" id="MobiDB-lite"/>
    </source>
</evidence>
<accession>A0AAW0GJX4</accession>
<keyword evidence="9" id="KW-1185">Reference proteome</keyword>
<sequence length="320" mass="36419">MVAPQQFTKVDLTPKRHHGYAVVLFIMGTLFPPLAVAARFGIGGDFWLNLLLTICGYIPGHGHNFYIQNIRNNKNHQRTPKWAQRYGLIDTSEIKRKERRSQWAGRYNDRLPRSTLEDAPYAEGQNGGGSSVDVSLEGQDPNQQRGGELWSPQEETYYGQRSQQQQNGDTASVRTGGSGAMALSCETSKIRLRNLHGRRARRRKRRRIGGRGRKMRIPVNQDSSSGSKRRKSKKKRSTIMPDDDTYSRKSGSTSEFPEDPEGGLYGDSRRGPRRQTRKLLIVVMIFSRMSCDGQYRYPLFISVPSFDFRPLGRKLLDLLP</sequence>